<dbReference type="KEGG" id="fai:FAD_1007"/>
<dbReference type="Proteomes" id="UP000192050">
    <property type="component" value="Chromosome"/>
</dbReference>
<accession>A0A1V0N415</accession>
<dbReference type="RefSeq" id="WP_081142328.1">
    <property type="nucleotide sequence ID" value="NZ_CP015363.1"/>
</dbReference>
<dbReference type="OrthoDB" id="46262at2157"/>
<evidence type="ECO:0000313" key="1">
    <source>
        <dbReference type="EMBL" id="ARD84888.1"/>
    </source>
</evidence>
<name>A0A1V0N415_9ARCH</name>
<gene>
    <name evidence="1" type="ORF">FAD_1007</name>
</gene>
<dbReference type="AlphaFoldDB" id="A0A1V0N415"/>
<protein>
    <submittedName>
        <fullName evidence="1">Uncharacterized protein</fullName>
    </submittedName>
</protein>
<organism evidence="1 2">
    <name type="scientific">Ferroplasma acidiphilum</name>
    <dbReference type="NCBI Taxonomy" id="74969"/>
    <lineage>
        <taxon>Archaea</taxon>
        <taxon>Methanobacteriati</taxon>
        <taxon>Thermoplasmatota</taxon>
        <taxon>Thermoplasmata</taxon>
        <taxon>Thermoplasmatales</taxon>
        <taxon>Ferroplasmaceae</taxon>
        <taxon>Ferroplasma</taxon>
    </lineage>
</organism>
<keyword evidence="2" id="KW-1185">Reference proteome</keyword>
<dbReference type="STRING" id="74969.FAD_1007"/>
<dbReference type="GeneID" id="31676506"/>
<dbReference type="EMBL" id="CP015363">
    <property type="protein sequence ID" value="ARD84888.1"/>
    <property type="molecule type" value="Genomic_DNA"/>
</dbReference>
<sequence length="466" mass="53341">MSFKALVLFGSSTDLLESSFSSTLRLVESFDIDSVKILYSSFAEDQCIKLKELLQKVLKGESITIASEQINESGYETQFDRLIDSNTILSPTSGSKFYAFVSTKIAVEKNTTIIHTMFPFGPWKGMFYPFVPRFFQPVKTINGDIQPQEKVRNIFDNEEVVKKSISEFTHQKLGAYKISFRVGNMALKLNLNDPLNYYDGTPDVLTSLEISKNGVMSLNKTDPDSIIKFQFENKAKNFKLSYKKEGEFRQIEWSAFQDMKNLIKIAIDADLENLNKDNSGRNAISPADIIGLLGFEDIKVEGENLMERPIENLGDQVKGIVVDTNLVYSGILMYRGVKMMIPYCTYVEIANRRSELLKYDADNRIKYVYGTFLWESLTELMDRNQMLRTEAFFCDGVIPMIDPLLIKDCAIVTRDEGAYRHWLDIFPRNVMVMKATQNVSENRAKIVFALMLLSSMIRELKFSNYN</sequence>
<proteinExistence type="predicted"/>
<reference evidence="1 2" key="1">
    <citation type="submission" date="2011-10" db="EMBL/GenBank/DDBJ databases">
        <title>Metabolic and evolutionary patterns in the extreme acidophile Ferroplasma acidiphilum.</title>
        <authorList>
            <person name="Golyshina O.V."/>
            <person name="Kozyavkin S.A."/>
            <person name="Tatusov R.L."/>
            <person name="Slesarev A.I."/>
            <person name="Golyshin P.N."/>
        </authorList>
    </citation>
    <scope>NUCLEOTIDE SEQUENCE [LARGE SCALE GENOMIC DNA]</scope>
    <source>
        <strain evidence="2">Y</strain>
    </source>
</reference>
<evidence type="ECO:0000313" key="2">
    <source>
        <dbReference type="Proteomes" id="UP000192050"/>
    </source>
</evidence>